<proteinExistence type="predicted"/>
<dbReference type="EMBL" id="CP051298">
    <property type="protein sequence ID" value="QKD42542.1"/>
    <property type="molecule type" value="Genomic_DNA"/>
</dbReference>
<evidence type="ECO:0000313" key="2">
    <source>
        <dbReference type="Proteomes" id="UP000500755"/>
    </source>
</evidence>
<organism evidence="1 2">
    <name type="scientific">Alicycliphilus denitrificans</name>
    <dbReference type="NCBI Taxonomy" id="179636"/>
    <lineage>
        <taxon>Bacteria</taxon>
        <taxon>Pseudomonadati</taxon>
        <taxon>Pseudomonadota</taxon>
        <taxon>Betaproteobacteria</taxon>
        <taxon>Burkholderiales</taxon>
        <taxon>Comamonadaceae</taxon>
        <taxon>Alicycliphilus</taxon>
    </lineage>
</organism>
<gene>
    <name evidence="1" type="ORF">HF896_02505</name>
</gene>
<dbReference type="AlphaFoldDB" id="A0A858ZPY8"/>
<dbReference type="Proteomes" id="UP000500755">
    <property type="component" value="Chromosome"/>
</dbReference>
<dbReference type="RefSeq" id="WP_168727633.1">
    <property type="nucleotide sequence ID" value="NZ_CP051298.1"/>
</dbReference>
<protein>
    <submittedName>
        <fullName evidence="1">Uncharacterized protein</fullName>
    </submittedName>
</protein>
<accession>A0A858ZPY8</accession>
<sequence>MNEVSIEVAEDATEATASFIAECMSVGRESAAAGLRMDKKAPAAYRDGFLAYRGPRTSLTYFEGKLLSLRLSAVRRGMQVDQTVTAQLLERITDGRCPVTLERFRWGGGQSPRNPSVDRLVNEVSYRAGNICMLSQRANRAKAKLSFEQVAQLAQAGEPHGELSAAEWMRLASLMYGAWARAFQQADPYLLPLAAIPGPGMFMSTSQVVQLLLTRHFGPGESSSGATQRWLEMTRQAESAEDMFLVLRDLLAAALARERYAGDAWLHGAVFEAFVNWYRLCKHVVATEVETLLGEHQERVSDPVANTEWPNTSRYQF</sequence>
<reference evidence="1 2" key="1">
    <citation type="submission" date="2020-05" db="EMBL/GenBank/DDBJ databases">
        <title>Complete genome sequence of Alicycliphilus denitrificans DP3.</title>
        <authorList>
            <person name="Chen X."/>
        </authorList>
    </citation>
    <scope>NUCLEOTIDE SEQUENCE [LARGE SCALE GENOMIC DNA]</scope>
    <source>
        <strain evidence="1 2">DP3</strain>
    </source>
</reference>
<name>A0A858ZPY8_9BURK</name>
<evidence type="ECO:0000313" key="1">
    <source>
        <dbReference type="EMBL" id="QKD42542.1"/>
    </source>
</evidence>